<name>A0ABP3WN36_9GAMM</name>
<evidence type="ECO:0000256" key="6">
    <source>
        <dbReference type="ARBA" id="ARBA00049244"/>
    </source>
</evidence>
<dbReference type="InterPro" id="IPR017964">
    <property type="entry name" value="DNA-dir_DNA_pol_B_CS"/>
</dbReference>
<keyword evidence="4 7" id="KW-0239">DNA-directed DNA polymerase</keyword>
<dbReference type="Gene3D" id="3.90.1600.10">
    <property type="entry name" value="Palm domain of DNA polymerase"/>
    <property type="match status" value="2"/>
</dbReference>
<dbReference type="InterPro" id="IPR023211">
    <property type="entry name" value="DNA_pol_palm_dom_sf"/>
</dbReference>
<feature type="domain" description="DNA-directed DNA polymerase family B exonuclease" evidence="9">
    <location>
        <begin position="121"/>
        <end position="344"/>
    </location>
</feature>
<evidence type="ECO:0000256" key="4">
    <source>
        <dbReference type="ARBA" id="ARBA00022932"/>
    </source>
</evidence>
<keyword evidence="11" id="KW-1185">Reference proteome</keyword>
<protein>
    <recommendedName>
        <fullName evidence="7">DNA polymerase</fullName>
        <ecNumber evidence="7">2.7.7.7</ecNumber>
    </recommendedName>
</protein>
<reference evidence="11" key="1">
    <citation type="journal article" date="2019" name="Int. J. Syst. Evol. Microbiol.">
        <title>The Global Catalogue of Microorganisms (GCM) 10K type strain sequencing project: providing services to taxonomists for standard genome sequencing and annotation.</title>
        <authorList>
            <consortium name="The Broad Institute Genomics Platform"/>
            <consortium name="The Broad Institute Genome Sequencing Center for Infectious Disease"/>
            <person name="Wu L."/>
            <person name="Ma J."/>
        </authorList>
    </citation>
    <scope>NUCLEOTIDE SEQUENCE [LARGE SCALE GENOMIC DNA]</scope>
    <source>
        <strain evidence="11">JCM 15608</strain>
    </source>
</reference>
<dbReference type="InterPro" id="IPR043502">
    <property type="entry name" value="DNA/RNA_pol_sf"/>
</dbReference>
<evidence type="ECO:0000256" key="3">
    <source>
        <dbReference type="ARBA" id="ARBA00022695"/>
    </source>
</evidence>
<dbReference type="CDD" id="cd05784">
    <property type="entry name" value="DNA_polB_II_exo"/>
    <property type="match status" value="1"/>
</dbReference>
<dbReference type="PANTHER" id="PTHR10322">
    <property type="entry name" value="DNA POLYMERASE CATALYTIC SUBUNIT"/>
    <property type="match status" value="1"/>
</dbReference>
<keyword evidence="7" id="KW-0235">DNA replication</keyword>
<dbReference type="SUPFAM" id="SSF53098">
    <property type="entry name" value="Ribonuclease H-like"/>
    <property type="match status" value="1"/>
</dbReference>
<dbReference type="InterPro" id="IPR042087">
    <property type="entry name" value="DNA_pol_B_thumb"/>
</dbReference>
<keyword evidence="2 7" id="KW-0808">Transferase</keyword>
<dbReference type="Gene3D" id="3.30.420.10">
    <property type="entry name" value="Ribonuclease H-like superfamily/Ribonuclease H"/>
    <property type="match status" value="1"/>
</dbReference>
<sequence>MSKSMMKLATAQTTQLAQRGFLLTRQVEDSQSGLQITLWLKTLSGSVKLIITDEQAVFFIEDSQVMKAKSLLTTHNIPVVKFQSLAMKTFNGNSVSGIYFTHLRHFYRARELLTNAQVKCYEDDIRPDDRFLMERFITADLDFIGNPVDTDITESSSKGSIENYQLYRQAKCKASTSKSTLTLKMLSLDLECSMQGELFSIGLYSERSSTQSSKSISKSISKEDTYKRVLMIGEPEETSNDYIVWVQDEKALLVQLMREIVAFDPDVFIGWNVINFDFKLLQKRFDHYGLAFTLGRDNSIARWRNNRNSTEQYFIEIAGRLVLDGIDLLKTATYSFSSFSLDNVANELLGIGKKVVDVDNRIQEIVDNFNHNKPALAAYNLEDCRLVWLIFEKTALLAFAQLRAQLTGLAIDRIGGSVAAFTNLYLPKLHRSGYVAPNMGDGMSALVSPGGYVMESVPGLYSNVLVLDFKSLYPSIIRTFKIDPMGLIEGLVEQAQHQASQLDEGNTSAAVINAIKGFDGAYFSRTQHFLPDIIESLWLERDKAKQQKNAALSQAIKIIMNSFYGILGSTGCRFFDPRLAGSITKRSHEILKITSQWIEQAGYQVIYGDTDSIFVSIGEDKSLMQGKDLGYQLQTLINQNWQQALKEEYQLDCHLEIEFETLFTKFLMPTIRGKDIGTKKRYAGLVVNLKELTQAPTLMFKGLESVRTDWTALAKDFQKNLYLKVFTNQPIDDYINEIVAQVQRGDCDDRLIYRKRIRRALNDYIKNVPPHVKAARLADAHNEKMGKPLRYQQRGWIEYFITLNGPQVKEQLCSPLDYQFYIDRQIAAVADGILPFIGKSFDEITNKQLGLF</sequence>
<evidence type="ECO:0000313" key="10">
    <source>
        <dbReference type="EMBL" id="GAA0819092.1"/>
    </source>
</evidence>
<dbReference type="InterPro" id="IPR006172">
    <property type="entry name" value="DNA-dir_DNA_pol_B"/>
</dbReference>
<dbReference type="CDD" id="cd05537">
    <property type="entry name" value="POLBc_Pol_II"/>
    <property type="match status" value="1"/>
</dbReference>
<dbReference type="Gene3D" id="1.10.287.690">
    <property type="entry name" value="Helix hairpin bin"/>
    <property type="match status" value="1"/>
</dbReference>
<organism evidence="10 11">
    <name type="scientific">Colwellia asteriadis</name>
    <dbReference type="NCBI Taxonomy" id="517723"/>
    <lineage>
        <taxon>Bacteria</taxon>
        <taxon>Pseudomonadati</taxon>
        <taxon>Pseudomonadota</taxon>
        <taxon>Gammaproteobacteria</taxon>
        <taxon>Alteromonadales</taxon>
        <taxon>Colwelliaceae</taxon>
        <taxon>Colwellia</taxon>
    </lineage>
</organism>
<evidence type="ECO:0000256" key="5">
    <source>
        <dbReference type="ARBA" id="ARBA00023125"/>
    </source>
</evidence>
<evidence type="ECO:0000256" key="7">
    <source>
        <dbReference type="RuleBase" id="RU000442"/>
    </source>
</evidence>
<dbReference type="SMART" id="SM00486">
    <property type="entry name" value="POLBc"/>
    <property type="match status" value="1"/>
</dbReference>
<dbReference type="Pfam" id="PF03104">
    <property type="entry name" value="DNA_pol_B_exo1"/>
    <property type="match status" value="1"/>
</dbReference>
<dbReference type="Gene3D" id="1.10.132.60">
    <property type="entry name" value="DNA polymerase family B, C-terminal domain"/>
    <property type="match status" value="1"/>
</dbReference>
<keyword evidence="3 7" id="KW-0548">Nucleotidyltransferase</keyword>
<dbReference type="Proteomes" id="UP001500021">
    <property type="component" value="Unassembled WGS sequence"/>
</dbReference>
<comment type="catalytic activity">
    <reaction evidence="6 7">
        <text>DNA(n) + a 2'-deoxyribonucleoside 5'-triphosphate = DNA(n+1) + diphosphate</text>
        <dbReference type="Rhea" id="RHEA:22508"/>
        <dbReference type="Rhea" id="RHEA-COMP:17339"/>
        <dbReference type="Rhea" id="RHEA-COMP:17340"/>
        <dbReference type="ChEBI" id="CHEBI:33019"/>
        <dbReference type="ChEBI" id="CHEBI:61560"/>
        <dbReference type="ChEBI" id="CHEBI:173112"/>
        <dbReference type="EC" id="2.7.7.7"/>
    </reaction>
</comment>
<dbReference type="EC" id="2.7.7.7" evidence="7"/>
<dbReference type="PANTHER" id="PTHR10322:SF23">
    <property type="entry name" value="DNA POLYMERASE DELTA CATALYTIC SUBUNIT"/>
    <property type="match status" value="1"/>
</dbReference>
<evidence type="ECO:0000256" key="2">
    <source>
        <dbReference type="ARBA" id="ARBA00022679"/>
    </source>
</evidence>
<dbReference type="PRINTS" id="PR00106">
    <property type="entry name" value="DNAPOLB"/>
</dbReference>
<dbReference type="InterPro" id="IPR012337">
    <property type="entry name" value="RNaseH-like_sf"/>
</dbReference>
<evidence type="ECO:0000259" key="8">
    <source>
        <dbReference type="Pfam" id="PF00136"/>
    </source>
</evidence>
<gene>
    <name evidence="10" type="ORF">GCM10009111_22760</name>
</gene>
<evidence type="ECO:0000259" key="9">
    <source>
        <dbReference type="Pfam" id="PF03104"/>
    </source>
</evidence>
<dbReference type="Pfam" id="PF21474">
    <property type="entry name" value="DNApolII_N"/>
    <property type="match status" value="1"/>
</dbReference>
<dbReference type="Gene3D" id="3.30.70.2250">
    <property type="match status" value="1"/>
</dbReference>
<comment type="similarity">
    <text evidence="1 7">Belongs to the DNA polymerase type-B family.</text>
</comment>
<dbReference type="InterPro" id="IPR006134">
    <property type="entry name" value="DNA-dir_DNA_pol_B_multi_dom"/>
</dbReference>
<comment type="caution">
    <text evidence="10">The sequence shown here is derived from an EMBL/GenBank/DDBJ whole genome shotgun (WGS) entry which is preliminary data.</text>
</comment>
<keyword evidence="5 7" id="KW-0238">DNA-binding</keyword>
<dbReference type="PROSITE" id="PS00116">
    <property type="entry name" value="DNA_POLYMERASE_B"/>
    <property type="match status" value="1"/>
</dbReference>
<dbReference type="Gene3D" id="2.40.50.590">
    <property type="match status" value="1"/>
</dbReference>
<dbReference type="RefSeq" id="WP_343817528.1">
    <property type="nucleotide sequence ID" value="NZ_BAAAFA010000007.1"/>
</dbReference>
<dbReference type="Pfam" id="PF00136">
    <property type="entry name" value="DNA_pol_B"/>
    <property type="match status" value="1"/>
</dbReference>
<accession>A0ABP3WN36</accession>
<dbReference type="NCBIfam" id="NF004421">
    <property type="entry name" value="PRK05762.1-2"/>
    <property type="match status" value="1"/>
</dbReference>
<dbReference type="InterPro" id="IPR036397">
    <property type="entry name" value="RNaseH_sf"/>
</dbReference>
<dbReference type="InterPro" id="IPR006133">
    <property type="entry name" value="DNA-dir_DNA_pol_B_exonuc"/>
</dbReference>
<proteinExistence type="inferred from homology"/>
<evidence type="ECO:0000313" key="11">
    <source>
        <dbReference type="Proteomes" id="UP001500021"/>
    </source>
</evidence>
<evidence type="ECO:0000256" key="1">
    <source>
        <dbReference type="ARBA" id="ARBA00005755"/>
    </source>
</evidence>
<dbReference type="InterPro" id="IPR050240">
    <property type="entry name" value="DNA_pol_type-B"/>
</dbReference>
<dbReference type="EMBL" id="BAAAFA010000007">
    <property type="protein sequence ID" value="GAA0819092.1"/>
    <property type="molecule type" value="Genomic_DNA"/>
</dbReference>
<feature type="domain" description="DNA-directed DNA polymerase family B multifunctional" evidence="8">
    <location>
        <begin position="425"/>
        <end position="783"/>
    </location>
</feature>
<dbReference type="SUPFAM" id="SSF56672">
    <property type="entry name" value="DNA/RNA polymerases"/>
    <property type="match status" value="1"/>
</dbReference>